<organism evidence="1 2">
    <name type="scientific">Paenibacillus helianthi</name>
    <dbReference type="NCBI Taxonomy" id="1349432"/>
    <lineage>
        <taxon>Bacteria</taxon>
        <taxon>Bacillati</taxon>
        <taxon>Bacillota</taxon>
        <taxon>Bacilli</taxon>
        <taxon>Bacillales</taxon>
        <taxon>Paenibacillaceae</taxon>
        <taxon>Paenibacillus</taxon>
    </lineage>
</organism>
<comment type="caution">
    <text evidence="1">The sequence shown here is derived from an EMBL/GenBank/DDBJ whole genome shotgun (WGS) entry which is preliminary data.</text>
</comment>
<evidence type="ECO:0000313" key="1">
    <source>
        <dbReference type="EMBL" id="OKP82841.1"/>
    </source>
</evidence>
<accession>A0ABX3EKM3</accession>
<dbReference type="Proteomes" id="UP000186058">
    <property type="component" value="Unassembled WGS sequence"/>
</dbReference>
<gene>
    <name evidence="1" type="ORF">A3844_23010</name>
</gene>
<proteinExistence type="predicted"/>
<sequence length="67" mass="7507">MNSCDEVKQLKAQESSAAAIVKRGERYVCEVLGLFSDALKEAKREFHEEHADMVRAVRDLAAEEIAI</sequence>
<reference evidence="1 2" key="1">
    <citation type="submission" date="2016-03" db="EMBL/GenBank/DDBJ databases">
        <authorList>
            <person name="Sant'Anna F.H."/>
            <person name="Ambrosini A."/>
            <person name="Souza R."/>
            <person name="Bach E."/>
            <person name="Fernandes G."/>
            <person name="Balsanelli E."/>
            <person name="Baura V.A."/>
            <person name="Souza E.M."/>
            <person name="Passaglia L."/>
        </authorList>
    </citation>
    <scope>NUCLEOTIDE SEQUENCE [LARGE SCALE GENOMIC DNA]</scope>
    <source>
        <strain evidence="1 2">P26E</strain>
    </source>
</reference>
<evidence type="ECO:0000313" key="2">
    <source>
        <dbReference type="Proteomes" id="UP000186058"/>
    </source>
</evidence>
<protein>
    <submittedName>
        <fullName evidence="1">Uncharacterized protein</fullName>
    </submittedName>
</protein>
<keyword evidence="2" id="KW-1185">Reference proteome</keyword>
<name>A0ABX3EKM3_9BACL</name>
<dbReference type="EMBL" id="LVWI01000064">
    <property type="protein sequence ID" value="OKP82841.1"/>
    <property type="molecule type" value="Genomic_DNA"/>
</dbReference>